<name>A0ABD0N5X6_CIRMR</name>
<feature type="compositionally biased region" description="Acidic residues" evidence="1">
    <location>
        <begin position="1"/>
        <end position="12"/>
    </location>
</feature>
<proteinExistence type="predicted"/>
<dbReference type="EMBL" id="JAMKFB020000024">
    <property type="protein sequence ID" value="KAL0156626.1"/>
    <property type="molecule type" value="Genomic_DNA"/>
</dbReference>
<comment type="caution">
    <text evidence="2">The sequence shown here is derived from an EMBL/GenBank/DDBJ whole genome shotgun (WGS) entry which is preliminary data.</text>
</comment>
<organism evidence="2 3">
    <name type="scientific">Cirrhinus mrigala</name>
    <name type="common">Mrigala</name>
    <dbReference type="NCBI Taxonomy" id="683832"/>
    <lineage>
        <taxon>Eukaryota</taxon>
        <taxon>Metazoa</taxon>
        <taxon>Chordata</taxon>
        <taxon>Craniata</taxon>
        <taxon>Vertebrata</taxon>
        <taxon>Euteleostomi</taxon>
        <taxon>Actinopterygii</taxon>
        <taxon>Neopterygii</taxon>
        <taxon>Teleostei</taxon>
        <taxon>Ostariophysi</taxon>
        <taxon>Cypriniformes</taxon>
        <taxon>Cyprinidae</taxon>
        <taxon>Labeoninae</taxon>
        <taxon>Labeonini</taxon>
        <taxon>Cirrhinus</taxon>
    </lineage>
</organism>
<reference evidence="2 3" key="1">
    <citation type="submission" date="2024-05" db="EMBL/GenBank/DDBJ databases">
        <title>Genome sequencing and assembly of Indian major carp, Cirrhinus mrigala (Hamilton, 1822).</title>
        <authorList>
            <person name="Mohindra V."/>
            <person name="Chowdhury L.M."/>
            <person name="Lal K."/>
            <person name="Jena J.K."/>
        </authorList>
    </citation>
    <scope>NUCLEOTIDE SEQUENCE [LARGE SCALE GENOMIC DNA]</scope>
    <source>
        <strain evidence="2">CM1030</strain>
        <tissue evidence="2">Blood</tissue>
    </source>
</reference>
<gene>
    <name evidence="2" type="ORF">M9458_047872</name>
</gene>
<dbReference type="AlphaFoldDB" id="A0ABD0N5X6"/>
<evidence type="ECO:0000313" key="2">
    <source>
        <dbReference type="EMBL" id="KAL0156626.1"/>
    </source>
</evidence>
<keyword evidence="3" id="KW-1185">Reference proteome</keyword>
<feature type="non-terminal residue" evidence="2">
    <location>
        <position position="1"/>
    </location>
</feature>
<dbReference type="Proteomes" id="UP001529510">
    <property type="component" value="Unassembled WGS sequence"/>
</dbReference>
<accession>A0ABD0N5X6</accession>
<feature type="region of interest" description="Disordered" evidence="1">
    <location>
        <begin position="1"/>
        <end position="52"/>
    </location>
</feature>
<sequence>DEEEEDDEDEVGADTASRPGQAASGEVDSLNEALPPLLPPQPLSTRRPATSS</sequence>
<evidence type="ECO:0000256" key="1">
    <source>
        <dbReference type="SAM" id="MobiDB-lite"/>
    </source>
</evidence>
<protein>
    <submittedName>
        <fullName evidence="2">Uncharacterized protein</fullName>
    </submittedName>
</protein>
<evidence type="ECO:0000313" key="3">
    <source>
        <dbReference type="Proteomes" id="UP001529510"/>
    </source>
</evidence>